<name>A0A9D9EIR9_9BACT</name>
<gene>
    <name evidence="1" type="ORF">IAC29_03100</name>
</gene>
<sequence length="56" mass="6249">MLIQAEAPVRAGTLLPVLLSYLVRRDDYPLPASDSYDRKILVEDLILQAAGTAYSW</sequence>
<reference evidence="1" key="2">
    <citation type="journal article" date="2021" name="PeerJ">
        <title>Extensive microbial diversity within the chicken gut microbiome revealed by metagenomics and culture.</title>
        <authorList>
            <person name="Gilroy R."/>
            <person name="Ravi A."/>
            <person name="Getino M."/>
            <person name="Pursley I."/>
            <person name="Horton D.L."/>
            <person name="Alikhan N.F."/>
            <person name="Baker D."/>
            <person name="Gharbi K."/>
            <person name="Hall N."/>
            <person name="Watson M."/>
            <person name="Adriaenssens E.M."/>
            <person name="Foster-Nyarko E."/>
            <person name="Jarju S."/>
            <person name="Secka A."/>
            <person name="Antonio M."/>
            <person name="Oren A."/>
            <person name="Chaudhuri R.R."/>
            <person name="La Ragione R."/>
            <person name="Hildebrand F."/>
            <person name="Pallen M.J."/>
        </authorList>
    </citation>
    <scope>NUCLEOTIDE SEQUENCE</scope>
    <source>
        <strain evidence="1">20514</strain>
    </source>
</reference>
<evidence type="ECO:0000313" key="2">
    <source>
        <dbReference type="Proteomes" id="UP000810252"/>
    </source>
</evidence>
<dbReference type="EMBL" id="JADIMQ010000047">
    <property type="protein sequence ID" value="MBO8448243.1"/>
    <property type="molecule type" value="Genomic_DNA"/>
</dbReference>
<accession>A0A9D9EIR9</accession>
<comment type="caution">
    <text evidence="1">The sequence shown here is derived from an EMBL/GenBank/DDBJ whole genome shotgun (WGS) entry which is preliminary data.</text>
</comment>
<evidence type="ECO:0000313" key="1">
    <source>
        <dbReference type="EMBL" id="MBO8448243.1"/>
    </source>
</evidence>
<proteinExistence type="predicted"/>
<dbReference type="AlphaFoldDB" id="A0A9D9EIR9"/>
<dbReference type="Proteomes" id="UP000810252">
    <property type="component" value="Unassembled WGS sequence"/>
</dbReference>
<feature type="non-terminal residue" evidence="1">
    <location>
        <position position="56"/>
    </location>
</feature>
<organism evidence="1 2">
    <name type="scientific">Candidatus Cryptobacteroides merdigallinarum</name>
    <dbReference type="NCBI Taxonomy" id="2840770"/>
    <lineage>
        <taxon>Bacteria</taxon>
        <taxon>Pseudomonadati</taxon>
        <taxon>Bacteroidota</taxon>
        <taxon>Bacteroidia</taxon>
        <taxon>Bacteroidales</taxon>
        <taxon>Candidatus Cryptobacteroides</taxon>
    </lineage>
</organism>
<reference evidence="1" key="1">
    <citation type="submission" date="2020-10" db="EMBL/GenBank/DDBJ databases">
        <authorList>
            <person name="Gilroy R."/>
        </authorList>
    </citation>
    <scope>NUCLEOTIDE SEQUENCE</scope>
    <source>
        <strain evidence="1">20514</strain>
    </source>
</reference>
<protein>
    <submittedName>
        <fullName evidence="1">Uncharacterized protein</fullName>
    </submittedName>
</protein>